<accession>A0AAW6B9H2</accession>
<dbReference type="EMBL" id="JAOTHD010000010">
    <property type="protein sequence ID" value="MDB6246573.1"/>
    <property type="molecule type" value="Genomic_DNA"/>
</dbReference>
<evidence type="ECO:0008006" key="3">
    <source>
        <dbReference type="Google" id="ProtNLM"/>
    </source>
</evidence>
<organism evidence="1 2">
    <name type="scientific">Lactobacillus amylovorus</name>
    <dbReference type="NCBI Taxonomy" id="1604"/>
    <lineage>
        <taxon>Bacteria</taxon>
        <taxon>Bacillati</taxon>
        <taxon>Bacillota</taxon>
        <taxon>Bacilli</taxon>
        <taxon>Lactobacillales</taxon>
        <taxon>Lactobacillaceae</taxon>
        <taxon>Lactobacillus</taxon>
    </lineage>
</organism>
<sequence length="130" mass="15208">MKIYKKTIIILIAILSVIFLSISFSKPVQAARWHRSVPTAVRGNYHNAKLKITVQIQKKNVYYMPDNGAAVSPAKRIYSRKLRKNVYQYKRDSFKSPTITFKFGYKNGRKYLRVHGASSILDKYTYWKVK</sequence>
<reference evidence="1" key="1">
    <citation type="journal article" date="2022" name="Microorganisms">
        <title>Antibiotic Susceptibility, Resistance Gene Determinants and Corresponding Genomic Regions in Lactobacillus amylovorus Isolates Derived from Wild Boars and Domestic Pigs.</title>
        <authorList>
            <person name="Moravkova M."/>
            <person name="Kostovova I."/>
            <person name="Kavanova K."/>
            <person name="Pechar R."/>
            <person name="Stanek S."/>
            <person name="Brychta A."/>
            <person name="Zeman M."/>
            <person name="Kubasova T."/>
        </authorList>
    </citation>
    <scope>NUCLEOTIDE SEQUENCE</scope>
    <source>
        <strain evidence="1">M597B</strain>
    </source>
</reference>
<dbReference type="Proteomes" id="UP001141961">
    <property type="component" value="Unassembled WGS sequence"/>
</dbReference>
<evidence type="ECO:0000313" key="1">
    <source>
        <dbReference type="EMBL" id="MDB6246573.1"/>
    </source>
</evidence>
<protein>
    <recommendedName>
        <fullName evidence="3">DUF5626 domain-containing protein</fullName>
    </recommendedName>
</protein>
<reference evidence="1" key="2">
    <citation type="submission" date="2022-10" db="EMBL/GenBank/DDBJ databases">
        <authorList>
            <person name="Kostovova I."/>
            <person name="Moravkova M."/>
            <person name="Pechar R."/>
        </authorList>
    </citation>
    <scope>NUCLEOTIDE SEQUENCE</scope>
    <source>
        <strain evidence="1">M597B</strain>
    </source>
</reference>
<evidence type="ECO:0000313" key="2">
    <source>
        <dbReference type="Proteomes" id="UP001141961"/>
    </source>
</evidence>
<dbReference type="AlphaFoldDB" id="A0AAW6B9H2"/>
<gene>
    <name evidence="1" type="ORF">ODV14_04350</name>
</gene>
<name>A0AAW6B9H2_LACAM</name>
<proteinExistence type="predicted"/>
<comment type="caution">
    <text evidence="1">The sequence shown here is derived from an EMBL/GenBank/DDBJ whole genome shotgun (WGS) entry which is preliminary data.</text>
</comment>
<dbReference type="RefSeq" id="WP_056940735.1">
    <property type="nucleotide sequence ID" value="NZ_JAOTHC010000010.1"/>
</dbReference>